<feature type="binding site" evidence="1">
    <location>
        <position position="193"/>
    </location>
    <ligand>
        <name>Zn(2+)</name>
        <dbReference type="ChEBI" id="CHEBI:29105"/>
    </ligand>
</feature>
<dbReference type="GO" id="GO:0006284">
    <property type="term" value="P:base-excision repair"/>
    <property type="evidence" value="ECO:0007669"/>
    <property type="project" value="InterPro"/>
</dbReference>
<dbReference type="STRING" id="1230338.MOMA_06446"/>
<dbReference type="NCBIfam" id="TIGR00624">
    <property type="entry name" value="tag"/>
    <property type="match status" value="1"/>
</dbReference>
<dbReference type="InterPro" id="IPR011257">
    <property type="entry name" value="DNA_glycosylase"/>
</dbReference>
<dbReference type="OrthoDB" id="9807664at2"/>
<sequence length="200" mass="23171">MIPITKNPPHRCAWCMVKPPLDRLYQAYHDTEWGKPNFNDRDLFAMLCLEGMQAGLSWITILQKRQNYYRAFLDFDPNLIAKFDNNTVDRLMQNDGIVRHRGKIEAIINNAKAYLAITKTQSFSDYLWQMSPNFVENHQKQPLVNHFAHESEIPTKTVYADAMAKQLKKDGFKFVGATTCYAFMQAVGMVNDHVIACDFR</sequence>
<reference evidence="2 3" key="1">
    <citation type="journal article" date="2013" name="Genome Announc.">
        <title>Genome Sequence of Moraxella macacae 0408225, a Novel Bacterial Species Isolated from a Cynomolgus Macaque with Epistaxis.</title>
        <authorList>
            <person name="Ladner J.T."/>
            <person name="Whitehouse C.A."/>
            <person name="Koroleva G.I."/>
            <person name="Palacios G.F."/>
        </authorList>
    </citation>
    <scope>NUCLEOTIDE SEQUENCE [LARGE SCALE GENOMIC DNA]</scope>
    <source>
        <strain evidence="2 3">0408225</strain>
    </source>
</reference>
<dbReference type="InterPro" id="IPR052891">
    <property type="entry name" value="DNA-3mA_glycosylase"/>
</dbReference>
<feature type="binding site" evidence="1">
    <location>
        <position position="29"/>
    </location>
    <ligand>
        <name>Zn(2+)</name>
        <dbReference type="ChEBI" id="CHEBI:29105"/>
    </ligand>
</feature>
<feature type="binding site" evidence="1">
    <location>
        <position position="197"/>
    </location>
    <ligand>
        <name>Zn(2+)</name>
        <dbReference type="ChEBI" id="CHEBI:29105"/>
    </ligand>
</feature>
<keyword evidence="1" id="KW-0862">Zinc</keyword>
<keyword evidence="1" id="KW-0479">Metal-binding</keyword>
<dbReference type="SUPFAM" id="SSF48150">
    <property type="entry name" value="DNA-glycosylase"/>
    <property type="match status" value="1"/>
</dbReference>
<dbReference type="PATRIC" id="fig|1230338.3.peg.1375"/>
<dbReference type="eggNOG" id="COG2818">
    <property type="taxonomic scope" value="Bacteria"/>
</dbReference>
<dbReference type="RefSeq" id="WP_009501701.1">
    <property type="nucleotide sequence ID" value="NZ_ANIN01000002.1"/>
</dbReference>
<feature type="binding site" evidence="1">
    <location>
        <position position="12"/>
    </location>
    <ligand>
        <name>Zn(2+)</name>
        <dbReference type="ChEBI" id="CHEBI:29105"/>
    </ligand>
</feature>
<protein>
    <submittedName>
        <fullName evidence="2">DNA-3-methyladenine glycosylase 1</fullName>
    </submittedName>
</protein>
<dbReference type="Proteomes" id="UP000023795">
    <property type="component" value="Unassembled WGS sequence"/>
</dbReference>
<dbReference type="Gene3D" id="1.10.340.30">
    <property type="entry name" value="Hypothetical protein, domain 2"/>
    <property type="match status" value="1"/>
</dbReference>
<dbReference type="EMBL" id="ANIN01000002">
    <property type="protein sequence ID" value="ELA08179.1"/>
    <property type="molecule type" value="Genomic_DNA"/>
</dbReference>
<comment type="caution">
    <text evidence="2">The sequence shown here is derived from an EMBL/GenBank/DDBJ whole genome shotgun (WGS) entry which is preliminary data.</text>
</comment>
<dbReference type="GO" id="GO:0046872">
    <property type="term" value="F:metal ion binding"/>
    <property type="evidence" value="ECO:0007669"/>
    <property type="project" value="UniProtKB-KW"/>
</dbReference>
<evidence type="ECO:0000256" key="1">
    <source>
        <dbReference type="PIRSR" id="PIRSR604597-1"/>
    </source>
</evidence>
<dbReference type="PANTHER" id="PTHR30037:SF4">
    <property type="entry name" value="DNA-3-METHYLADENINE GLYCOSYLASE I"/>
    <property type="match status" value="1"/>
</dbReference>
<dbReference type="InterPro" id="IPR005019">
    <property type="entry name" value="Adenine_glyco"/>
</dbReference>
<proteinExistence type="predicted"/>
<evidence type="ECO:0000313" key="2">
    <source>
        <dbReference type="EMBL" id="ELA08179.1"/>
    </source>
</evidence>
<organism evidence="2 3">
    <name type="scientific">Moraxella macacae 0408225</name>
    <dbReference type="NCBI Taxonomy" id="1230338"/>
    <lineage>
        <taxon>Bacteria</taxon>
        <taxon>Pseudomonadati</taxon>
        <taxon>Pseudomonadota</taxon>
        <taxon>Gammaproteobacteria</taxon>
        <taxon>Moraxellales</taxon>
        <taxon>Moraxellaceae</taxon>
        <taxon>Moraxella</taxon>
    </lineage>
</organism>
<gene>
    <name evidence="2" type="ORF">MOMA_06446</name>
</gene>
<dbReference type="Pfam" id="PF03352">
    <property type="entry name" value="Adenine_glyco"/>
    <property type="match status" value="1"/>
</dbReference>
<name>L2F562_9GAMM</name>
<dbReference type="PANTHER" id="PTHR30037">
    <property type="entry name" value="DNA-3-METHYLADENINE GLYCOSYLASE 1"/>
    <property type="match status" value="1"/>
</dbReference>
<evidence type="ECO:0000313" key="3">
    <source>
        <dbReference type="Proteomes" id="UP000023795"/>
    </source>
</evidence>
<dbReference type="AlphaFoldDB" id="L2F562"/>
<dbReference type="GO" id="GO:0008725">
    <property type="term" value="F:DNA-3-methyladenine glycosylase activity"/>
    <property type="evidence" value="ECO:0007669"/>
    <property type="project" value="InterPro"/>
</dbReference>
<dbReference type="InterPro" id="IPR004597">
    <property type="entry name" value="Tag"/>
</dbReference>
<accession>L2F562</accession>
<keyword evidence="3" id="KW-1185">Reference proteome</keyword>